<evidence type="ECO:0000313" key="2">
    <source>
        <dbReference type="Proteomes" id="UP000192220"/>
    </source>
</evidence>
<organism evidence="2 3">
    <name type="scientific">Austrofundulus limnaeus</name>
    <name type="common">Annual killifish</name>
    <dbReference type="NCBI Taxonomy" id="52670"/>
    <lineage>
        <taxon>Eukaryota</taxon>
        <taxon>Metazoa</taxon>
        <taxon>Chordata</taxon>
        <taxon>Craniata</taxon>
        <taxon>Vertebrata</taxon>
        <taxon>Euteleostomi</taxon>
        <taxon>Actinopterygii</taxon>
        <taxon>Neopterygii</taxon>
        <taxon>Teleostei</taxon>
        <taxon>Neoteleostei</taxon>
        <taxon>Acanthomorphata</taxon>
        <taxon>Ovalentaria</taxon>
        <taxon>Atherinomorphae</taxon>
        <taxon>Cyprinodontiformes</taxon>
        <taxon>Rivulidae</taxon>
        <taxon>Austrofundulus</taxon>
    </lineage>
</organism>
<dbReference type="InParanoid" id="A0A2I4AHS9"/>
<dbReference type="AlphaFoldDB" id="A0A2I4AHS9"/>
<dbReference type="OrthoDB" id="10014807at2759"/>
<accession>A0A2I4AHS9</accession>
<dbReference type="GO" id="GO:0071539">
    <property type="term" value="P:protein localization to centrosome"/>
    <property type="evidence" value="ECO:0007669"/>
    <property type="project" value="TreeGrafter"/>
</dbReference>
<feature type="compositionally biased region" description="Basic and acidic residues" evidence="1">
    <location>
        <begin position="85"/>
        <end position="114"/>
    </location>
</feature>
<dbReference type="KEGG" id="alim:106510853"/>
<name>A0A2I4AHS9_AUSLI</name>
<dbReference type="RefSeq" id="XP_013855032.1">
    <property type="nucleotide sequence ID" value="XM_013999578.1"/>
</dbReference>
<protein>
    <submittedName>
        <fullName evidence="3">Uncharacterized protein ccdc14</fullName>
    </submittedName>
</protein>
<sequence>MKSRGTRSRLSSTQGQVTVRNPPADPRRPEPGPTRRSAPVTRKVSAPASDSGLKQRQTPRTGPETDGDQVPVRDTDVQVPTVRTDPGRERTGPGRERTGPGRERTGPGRERTGPEDCSCTGPEPEPETTQNVLTELRALIAGQGSVAERLLGRLEQMMSSNLQTEPEPSSGLYQNRPRCRCEEQDILSNSKEVVLQEELSTARCRLLQLQDQVSELQKVLQDTQSRLRDTETELEETKRQLQLSERQQQDTLQGLCQTSSDCPPVQNLPRLTKQTGSKTDPAAPPCDRIQQYLMSLSPMEPIQNPDQAQSVDIQPWRQSGVDSVCSDWTTRSSWTFNTRDQEAFEDGLAALDASIASLQRTLQLDLKN</sequence>
<evidence type="ECO:0000256" key="1">
    <source>
        <dbReference type="SAM" id="MobiDB-lite"/>
    </source>
</evidence>
<feature type="compositionally biased region" description="Basic and acidic residues" evidence="1">
    <location>
        <begin position="225"/>
        <end position="239"/>
    </location>
</feature>
<reference evidence="3" key="1">
    <citation type="submission" date="2025-08" db="UniProtKB">
        <authorList>
            <consortium name="RefSeq"/>
        </authorList>
    </citation>
    <scope>IDENTIFICATION</scope>
</reference>
<dbReference type="STRING" id="52670.A0A2I4AHS9"/>
<dbReference type="PANTHER" id="PTHR22367">
    <property type="entry name" value="COILED-COIL DOMAIN-CONTAINING PROTEIN 14"/>
    <property type="match status" value="1"/>
</dbReference>
<proteinExistence type="predicted"/>
<dbReference type="PANTHER" id="PTHR22367:SF2">
    <property type="entry name" value="COILED-COIL DOMAIN-CONTAINING PROTEIN 14"/>
    <property type="match status" value="1"/>
</dbReference>
<dbReference type="CTD" id="64770"/>
<gene>
    <name evidence="3" type="primary">ccdc14</name>
</gene>
<feature type="compositionally biased region" description="Polar residues" evidence="1">
    <location>
        <begin position="240"/>
        <end position="261"/>
    </location>
</feature>
<feature type="region of interest" description="Disordered" evidence="1">
    <location>
        <begin position="1"/>
        <end position="129"/>
    </location>
</feature>
<keyword evidence="2" id="KW-1185">Reference proteome</keyword>
<dbReference type="Pfam" id="PF15254">
    <property type="entry name" value="CCDC14"/>
    <property type="match status" value="1"/>
</dbReference>
<feature type="region of interest" description="Disordered" evidence="1">
    <location>
        <begin position="224"/>
        <end position="285"/>
    </location>
</feature>
<evidence type="ECO:0000313" key="3">
    <source>
        <dbReference type="RefSeq" id="XP_013855032.1"/>
    </source>
</evidence>
<dbReference type="InterPro" id="IPR029343">
    <property type="entry name" value="CCDC14"/>
</dbReference>
<feature type="compositionally biased region" description="Polar residues" evidence="1">
    <location>
        <begin position="8"/>
        <end position="19"/>
    </location>
</feature>
<dbReference type="GO" id="GO:0034451">
    <property type="term" value="C:centriolar satellite"/>
    <property type="evidence" value="ECO:0007669"/>
    <property type="project" value="TreeGrafter"/>
</dbReference>
<dbReference type="Proteomes" id="UP000192220">
    <property type="component" value="Unplaced"/>
</dbReference>